<keyword evidence="2" id="KW-1185">Reference proteome</keyword>
<comment type="caution">
    <text evidence="1">The sequence shown here is derived from an EMBL/GenBank/DDBJ whole genome shotgun (WGS) entry which is preliminary data.</text>
</comment>
<reference evidence="1 2" key="1">
    <citation type="submission" date="2014-06" db="EMBL/GenBank/DDBJ databases">
        <title>Whole Genome Sequences of Three Symbiotic Endozoicomonas Bacteria.</title>
        <authorList>
            <person name="Neave M.J."/>
            <person name="Apprill A."/>
            <person name="Voolstra C.R."/>
        </authorList>
    </citation>
    <scope>NUCLEOTIDE SEQUENCE [LARGE SCALE GENOMIC DNA]</scope>
    <source>
        <strain evidence="1 2">DSM 25634</strain>
    </source>
</reference>
<dbReference type="STRING" id="1137799.GZ78_15590"/>
<accession>A0A081NFM5</accession>
<name>A0A081NFM5_9GAMM</name>
<dbReference type="Proteomes" id="UP000028073">
    <property type="component" value="Unassembled WGS sequence"/>
</dbReference>
<dbReference type="AlphaFoldDB" id="A0A081NFM5"/>
<evidence type="ECO:0000313" key="2">
    <source>
        <dbReference type="Proteomes" id="UP000028073"/>
    </source>
</evidence>
<evidence type="ECO:0000313" key="1">
    <source>
        <dbReference type="EMBL" id="KEQ17248.1"/>
    </source>
</evidence>
<gene>
    <name evidence="1" type="ORF">GZ78_15590</name>
</gene>
<sequence length="117" mass="12568">MTVPALTRMSPDISMEVTGSENRAMAAAPEIRGTSPIMAPMFDAPIFSTAFTGCPRAGSIRKPVCWRKGARTANLKAFTAVLVADSNQEAMIEANKKFLLRVCPKITSRVSPGLRSP</sequence>
<dbReference type="EMBL" id="JOKH01000003">
    <property type="protein sequence ID" value="KEQ17248.1"/>
    <property type="molecule type" value="Genomic_DNA"/>
</dbReference>
<organism evidence="1 2">
    <name type="scientific">Endozoicomonas numazuensis</name>
    <dbReference type="NCBI Taxonomy" id="1137799"/>
    <lineage>
        <taxon>Bacteria</taxon>
        <taxon>Pseudomonadati</taxon>
        <taxon>Pseudomonadota</taxon>
        <taxon>Gammaproteobacteria</taxon>
        <taxon>Oceanospirillales</taxon>
        <taxon>Endozoicomonadaceae</taxon>
        <taxon>Endozoicomonas</taxon>
    </lineage>
</organism>
<proteinExistence type="predicted"/>
<protein>
    <submittedName>
        <fullName evidence="1">Uncharacterized protein</fullName>
    </submittedName>
</protein>